<evidence type="ECO:0000313" key="2">
    <source>
        <dbReference type="Proteomes" id="UP000277212"/>
    </source>
</evidence>
<dbReference type="AlphaFoldDB" id="A0A3M2S7Z2"/>
<keyword evidence="2" id="KW-1185">Reference proteome</keyword>
<dbReference type="EMBL" id="NKUJ01000102">
    <property type="protein sequence ID" value="RMJ13701.1"/>
    <property type="molecule type" value="Genomic_DNA"/>
</dbReference>
<comment type="caution">
    <text evidence="1">The sequence shown here is derived from an EMBL/GenBank/DDBJ whole genome shotgun (WGS) entry which is preliminary data.</text>
</comment>
<proteinExistence type="predicted"/>
<organism evidence="1 2">
    <name type="scientific">Fusarium kuroshium</name>
    <dbReference type="NCBI Taxonomy" id="2010991"/>
    <lineage>
        <taxon>Eukaryota</taxon>
        <taxon>Fungi</taxon>
        <taxon>Dikarya</taxon>
        <taxon>Ascomycota</taxon>
        <taxon>Pezizomycotina</taxon>
        <taxon>Sordariomycetes</taxon>
        <taxon>Hypocreomycetidae</taxon>
        <taxon>Hypocreales</taxon>
        <taxon>Nectriaceae</taxon>
        <taxon>Fusarium</taxon>
        <taxon>Fusarium solani species complex</taxon>
    </lineage>
</organism>
<gene>
    <name evidence="1" type="ORF">CDV36_006620</name>
</gene>
<sequence length="224" mass="23868">MSFQNFVQQLLVIDEVGKSGAFILASPRSLFIGLERDLHSLVDDGFVVCSLGGSVVCGRRLCRGGFLISSQVLLQNLRPGVVVLTAAATSDPPTKVQTSYLCVTISARDVRSMQLIELFPKVVVIAIVRLAVDVARRAPFQAAKAKVPLGVCLGRLRGAPLRRGSYTFVRTLSFICLVCGRGLGFPFNRYILVYIFSLKLVGGGGGGSAGYGSGLSAEVLNLTE</sequence>
<name>A0A3M2S7Z2_9HYPO</name>
<dbReference type="Proteomes" id="UP000277212">
    <property type="component" value="Unassembled WGS sequence"/>
</dbReference>
<accession>A0A3M2S7Z2</accession>
<protein>
    <submittedName>
        <fullName evidence="1">Uncharacterized protein</fullName>
    </submittedName>
</protein>
<evidence type="ECO:0000313" key="1">
    <source>
        <dbReference type="EMBL" id="RMJ13701.1"/>
    </source>
</evidence>
<reference evidence="1 2" key="1">
    <citation type="submission" date="2017-06" db="EMBL/GenBank/DDBJ databases">
        <title>Comparative genomic analysis of Ambrosia Fusariam Clade fungi.</title>
        <authorList>
            <person name="Stajich J.E."/>
            <person name="Carrillo J."/>
            <person name="Kijimoto T."/>
            <person name="Eskalen A."/>
            <person name="O'Donnell K."/>
            <person name="Kasson M."/>
        </authorList>
    </citation>
    <scope>NUCLEOTIDE SEQUENCE [LARGE SCALE GENOMIC DNA]</scope>
    <source>
        <strain evidence="1">UCR3666</strain>
    </source>
</reference>